<feature type="domain" description="Helicase C-terminal" evidence="6">
    <location>
        <begin position="157"/>
        <end position="324"/>
    </location>
</feature>
<dbReference type="InterPro" id="IPR049730">
    <property type="entry name" value="SNF2/RAD54-like_C"/>
</dbReference>
<feature type="region of interest" description="Disordered" evidence="4">
    <location>
        <begin position="567"/>
        <end position="642"/>
    </location>
</feature>
<proteinExistence type="predicted"/>
<dbReference type="InterPro" id="IPR027417">
    <property type="entry name" value="P-loop_NTPase"/>
</dbReference>
<dbReference type="SUPFAM" id="SSF52540">
    <property type="entry name" value="P-loop containing nucleoside triphosphate hydrolases"/>
    <property type="match status" value="2"/>
</dbReference>
<dbReference type="PANTHER" id="PTHR45623">
    <property type="entry name" value="CHROMODOMAIN-HELICASE-DNA-BINDING PROTEIN 3-RELATED-RELATED"/>
    <property type="match status" value="1"/>
</dbReference>
<dbReference type="GO" id="GO:0034728">
    <property type="term" value="P:nucleosome organization"/>
    <property type="evidence" value="ECO:0007669"/>
    <property type="project" value="TreeGrafter"/>
</dbReference>
<feature type="compositionally biased region" description="Low complexity" evidence="4">
    <location>
        <begin position="621"/>
        <end position="636"/>
    </location>
</feature>
<evidence type="ECO:0000256" key="3">
    <source>
        <dbReference type="ARBA" id="ARBA00023242"/>
    </source>
</evidence>
<feature type="region of interest" description="Disordered" evidence="4">
    <location>
        <begin position="350"/>
        <end position="376"/>
    </location>
</feature>
<evidence type="ECO:0000256" key="2">
    <source>
        <dbReference type="ARBA" id="ARBA00022801"/>
    </source>
</evidence>
<dbReference type="GO" id="GO:0000785">
    <property type="term" value="C:chromatin"/>
    <property type="evidence" value="ECO:0007669"/>
    <property type="project" value="TreeGrafter"/>
</dbReference>
<keyword evidence="2" id="KW-0378">Hydrolase</keyword>
<dbReference type="PROSITE" id="PS00690">
    <property type="entry name" value="DEAH_ATP_HELICASE"/>
    <property type="match status" value="1"/>
</dbReference>
<keyword evidence="5" id="KW-0732">Signal</keyword>
<dbReference type="Pfam" id="PF00271">
    <property type="entry name" value="Helicase_C"/>
    <property type="match status" value="1"/>
</dbReference>
<evidence type="ECO:0000313" key="7">
    <source>
        <dbReference type="EMBL" id="KAE9534529.1"/>
    </source>
</evidence>
<comment type="caution">
    <text evidence="7">The sequence shown here is derived from an EMBL/GenBank/DDBJ whole genome shotgun (WGS) entry which is preliminary data.</text>
</comment>
<dbReference type="GO" id="GO:0016887">
    <property type="term" value="F:ATP hydrolysis activity"/>
    <property type="evidence" value="ECO:0007669"/>
    <property type="project" value="TreeGrafter"/>
</dbReference>
<evidence type="ECO:0000259" key="6">
    <source>
        <dbReference type="PROSITE" id="PS51194"/>
    </source>
</evidence>
<dbReference type="EMBL" id="VYZN01000028">
    <property type="protein sequence ID" value="KAE9534529.1"/>
    <property type="molecule type" value="Genomic_DNA"/>
</dbReference>
<protein>
    <recommendedName>
        <fullName evidence="6">Helicase C-terminal domain-containing protein</fullName>
    </recommendedName>
</protein>
<dbReference type="OrthoDB" id="5857104at2759"/>
<sequence length="745" mass="86932">MHGPFLVVPLSTMPSWLLEFSLWAPDINIVTYIGDVESRNIISETEWCYESSNRLKFNAILTTYKIVLNDSLLLNSLSWAVLLVDEAHRTPFQNNLKELWALLHFIMRANWEEFEHMHDNAASKGYTKHHRQLEPYILRRVKKDVENLLQGSGKLMLLDKLLVRLKEIGHRELIFSQMVRMLDILTEYLSYRHLPFQRLDGSIKGDVRRQALEHFNAEGSQDFFFLLSTRTGGLGINLATADTVIIFDLDWNPQNDLQAQARTHKIGQKNRVNIYRLVTKGSIEEDIVERAKQKMVLDHLCDIDEILRIAETRDEAPTTVGNEHLSAFKDEEKAKEIGYLYLSPRSKKTLQKLNQERKRKKDESDDGSDEDQVRKCERPHVETKKIRKLIKSCKRFPNPMEHIDALAGDADKKNRRLSIKFGGVEVNAKSVLACSKGLDILDNMKNEEKRSKFTLDLKHVKSVNFDFDWDITDDLKFYSKLKIKCKEKMRPVKKVLKALDDLDEKKNELLYVNHMQECLIEIGSHIGKCLEEYKDPDKIREWRRFSIFILLITNGLRITEKLEKDNKVKNRNKNKDKIRDKSKEDKKLQKKSSLKRKSRDSDDLEKISKKQRTSNSNSDALLTTPTSILITPPSSTNFSNATRSYYDQSSNEYQANFYHHRNRSTPYSTSDNRSFHQVETLMLDMKGTYDNSYRSRPVFREREREINSDMRLYDKIRYQQAYAAYGQAAAANFYAPELYSRSGST</sequence>
<name>A0A6G0TMS5_APHGL</name>
<dbReference type="GO" id="GO:0005634">
    <property type="term" value="C:nucleus"/>
    <property type="evidence" value="ECO:0007669"/>
    <property type="project" value="UniProtKB-SubCell"/>
</dbReference>
<dbReference type="Gene3D" id="3.40.50.10810">
    <property type="entry name" value="Tandem AAA-ATPase domain"/>
    <property type="match status" value="2"/>
</dbReference>
<feature type="chain" id="PRO_5026198061" description="Helicase C-terminal domain-containing protein" evidence="5">
    <location>
        <begin position="18"/>
        <end position="745"/>
    </location>
</feature>
<dbReference type="CDD" id="cd18793">
    <property type="entry name" value="SF2_C_SNF"/>
    <property type="match status" value="1"/>
</dbReference>
<organism evidence="7 8">
    <name type="scientific">Aphis glycines</name>
    <name type="common">Soybean aphid</name>
    <dbReference type="NCBI Taxonomy" id="307491"/>
    <lineage>
        <taxon>Eukaryota</taxon>
        <taxon>Metazoa</taxon>
        <taxon>Ecdysozoa</taxon>
        <taxon>Arthropoda</taxon>
        <taxon>Hexapoda</taxon>
        <taxon>Insecta</taxon>
        <taxon>Pterygota</taxon>
        <taxon>Neoptera</taxon>
        <taxon>Paraneoptera</taxon>
        <taxon>Hemiptera</taxon>
        <taxon>Sternorrhyncha</taxon>
        <taxon>Aphidomorpha</taxon>
        <taxon>Aphidoidea</taxon>
        <taxon>Aphididae</taxon>
        <taxon>Aphidini</taxon>
        <taxon>Aphis</taxon>
        <taxon>Aphis</taxon>
    </lineage>
</organism>
<dbReference type="GO" id="GO:0003677">
    <property type="term" value="F:DNA binding"/>
    <property type="evidence" value="ECO:0007669"/>
    <property type="project" value="TreeGrafter"/>
</dbReference>
<dbReference type="InterPro" id="IPR001650">
    <property type="entry name" value="Helicase_C-like"/>
</dbReference>
<dbReference type="PROSITE" id="PS51194">
    <property type="entry name" value="HELICASE_CTER"/>
    <property type="match status" value="1"/>
</dbReference>
<feature type="compositionally biased region" description="Basic and acidic residues" evidence="4">
    <location>
        <begin position="599"/>
        <end position="608"/>
    </location>
</feature>
<feature type="compositionally biased region" description="Basic residues" evidence="4">
    <location>
        <begin position="588"/>
        <end position="598"/>
    </location>
</feature>
<gene>
    <name evidence="7" type="ORF">AGLY_008619</name>
</gene>
<dbReference type="GO" id="GO:0140658">
    <property type="term" value="F:ATP-dependent chromatin remodeler activity"/>
    <property type="evidence" value="ECO:0007669"/>
    <property type="project" value="TreeGrafter"/>
</dbReference>
<dbReference type="GO" id="GO:0005524">
    <property type="term" value="F:ATP binding"/>
    <property type="evidence" value="ECO:0007669"/>
    <property type="project" value="InterPro"/>
</dbReference>
<dbReference type="Gene3D" id="3.40.50.300">
    <property type="entry name" value="P-loop containing nucleotide triphosphate hydrolases"/>
    <property type="match status" value="1"/>
</dbReference>
<dbReference type="InterPro" id="IPR002464">
    <property type="entry name" value="DNA/RNA_helicase_DEAH_CS"/>
</dbReference>
<comment type="subcellular location">
    <subcellularLocation>
        <location evidence="1">Nucleus</location>
    </subcellularLocation>
</comment>
<dbReference type="InterPro" id="IPR025260">
    <property type="entry name" value="CHD1-like_C"/>
</dbReference>
<dbReference type="Proteomes" id="UP000475862">
    <property type="component" value="Unassembled WGS sequence"/>
</dbReference>
<dbReference type="SMART" id="SM00490">
    <property type="entry name" value="HELICc"/>
    <property type="match status" value="1"/>
</dbReference>
<evidence type="ECO:0000256" key="1">
    <source>
        <dbReference type="ARBA" id="ARBA00004123"/>
    </source>
</evidence>
<dbReference type="Pfam" id="PF00176">
    <property type="entry name" value="SNF2-rel_dom"/>
    <property type="match status" value="2"/>
</dbReference>
<dbReference type="AlphaFoldDB" id="A0A6G0TMS5"/>
<feature type="compositionally biased region" description="Basic and acidic residues" evidence="4">
    <location>
        <begin position="567"/>
        <end position="587"/>
    </location>
</feature>
<dbReference type="GO" id="GO:0042393">
    <property type="term" value="F:histone binding"/>
    <property type="evidence" value="ECO:0007669"/>
    <property type="project" value="TreeGrafter"/>
</dbReference>
<reference evidence="7 8" key="1">
    <citation type="submission" date="2019-08" db="EMBL/GenBank/DDBJ databases">
        <title>The genome of the soybean aphid Biotype 1, its phylome, world population structure and adaptation to the North American continent.</title>
        <authorList>
            <person name="Giordano R."/>
            <person name="Donthu R.K."/>
            <person name="Hernandez A.G."/>
            <person name="Wright C.L."/>
            <person name="Zimin A.V."/>
        </authorList>
    </citation>
    <scope>NUCLEOTIDE SEQUENCE [LARGE SCALE GENOMIC DNA]</scope>
    <source>
        <tissue evidence="7">Whole aphids</tissue>
    </source>
</reference>
<evidence type="ECO:0000313" key="8">
    <source>
        <dbReference type="Proteomes" id="UP000475862"/>
    </source>
</evidence>
<feature type="signal peptide" evidence="5">
    <location>
        <begin position="1"/>
        <end position="17"/>
    </location>
</feature>
<dbReference type="SMART" id="SM01176">
    <property type="entry name" value="DUF4208"/>
    <property type="match status" value="1"/>
</dbReference>
<accession>A0A6G0TMS5</accession>
<dbReference type="Pfam" id="PF13907">
    <property type="entry name" value="CHD1-like_C"/>
    <property type="match status" value="1"/>
</dbReference>
<dbReference type="GO" id="GO:0003682">
    <property type="term" value="F:chromatin binding"/>
    <property type="evidence" value="ECO:0007669"/>
    <property type="project" value="TreeGrafter"/>
</dbReference>
<evidence type="ECO:0000256" key="4">
    <source>
        <dbReference type="SAM" id="MobiDB-lite"/>
    </source>
</evidence>
<dbReference type="InterPro" id="IPR000330">
    <property type="entry name" value="SNF2_N"/>
</dbReference>
<keyword evidence="8" id="KW-1185">Reference proteome</keyword>
<dbReference type="PANTHER" id="PTHR45623:SF14">
    <property type="entry name" value="CHROMODOMAIN-HELICASE-DNA-BINDING PROTEIN 1"/>
    <property type="match status" value="1"/>
</dbReference>
<dbReference type="InterPro" id="IPR038718">
    <property type="entry name" value="SNF2-like_sf"/>
</dbReference>
<keyword evidence="3" id="KW-0539">Nucleus</keyword>
<evidence type="ECO:0000256" key="5">
    <source>
        <dbReference type="SAM" id="SignalP"/>
    </source>
</evidence>